<dbReference type="GO" id="GO:0071555">
    <property type="term" value="P:cell wall organization"/>
    <property type="evidence" value="ECO:0007669"/>
    <property type="project" value="TreeGrafter"/>
</dbReference>
<dbReference type="AlphaFoldDB" id="A0A381YA74"/>
<dbReference type="Pfam" id="PF00905">
    <property type="entry name" value="Transpeptidase"/>
    <property type="match status" value="1"/>
</dbReference>
<dbReference type="GO" id="GO:0005886">
    <property type="term" value="C:plasma membrane"/>
    <property type="evidence" value="ECO:0007669"/>
    <property type="project" value="TreeGrafter"/>
</dbReference>
<evidence type="ECO:0000313" key="4">
    <source>
        <dbReference type="EMBL" id="SVA73512.1"/>
    </source>
</evidence>
<sequence>QIDDDNLGISGLEKSFNEKLTESKNPLILSLDANLQYIIREELISGNNIFQTLGSAALLMEIDSGEILSLVSLPDFDLNKRTNIEDPIYLNKITKGVYELGSVFKTFTLAAGLESESIKANTVFKDLKNQIICGGMPISEHVKLPKDLTAEEILVRSSNIGAIRIAQKVGVKNYRKLLNSLELFEKINFELEEVGTPLPFKWEKCTLETASFGHGITTTPLQLAKAYAIIGNGGYEIHPTILLNKNITPQVKKQIISLKTSNIINSMLRKVVLNKKGTASFADKKGYEVGGKTGTARKVINGTYSKEKKINTFVSLFPINKPKYLLLVMLDEPKSAPDFVYEFSSGYKLTGETRNTAGWNTVVVAGNIIEKIGPILATNNLQASNKF</sequence>
<dbReference type="PANTHER" id="PTHR30627:SF1">
    <property type="entry name" value="PEPTIDOGLYCAN D,D-TRANSPEPTIDASE FTSI"/>
    <property type="match status" value="1"/>
</dbReference>
<dbReference type="Gene3D" id="3.30.450.330">
    <property type="match status" value="1"/>
</dbReference>
<comment type="subcellular location">
    <subcellularLocation>
        <location evidence="1">Membrane</location>
    </subcellularLocation>
</comment>
<dbReference type="GO" id="GO:0008658">
    <property type="term" value="F:penicillin binding"/>
    <property type="evidence" value="ECO:0007669"/>
    <property type="project" value="InterPro"/>
</dbReference>
<dbReference type="SUPFAM" id="SSF56601">
    <property type="entry name" value="beta-lactamase/transpeptidase-like"/>
    <property type="match status" value="1"/>
</dbReference>
<dbReference type="EMBL" id="UINC01017665">
    <property type="protein sequence ID" value="SVA73512.1"/>
    <property type="molecule type" value="Genomic_DNA"/>
</dbReference>
<reference evidence="4" key="1">
    <citation type="submission" date="2018-05" db="EMBL/GenBank/DDBJ databases">
        <authorList>
            <person name="Lanie J.A."/>
            <person name="Ng W.-L."/>
            <person name="Kazmierczak K.M."/>
            <person name="Andrzejewski T.M."/>
            <person name="Davidsen T.M."/>
            <person name="Wayne K.J."/>
            <person name="Tettelin H."/>
            <person name="Glass J.I."/>
            <person name="Rusch D."/>
            <person name="Podicherti R."/>
            <person name="Tsui H.-C.T."/>
            <person name="Winkler M.E."/>
        </authorList>
    </citation>
    <scope>NUCLEOTIDE SEQUENCE</scope>
</reference>
<accession>A0A381YA74</accession>
<dbReference type="InterPro" id="IPR050515">
    <property type="entry name" value="Beta-lactam/transpept"/>
</dbReference>
<feature type="non-terminal residue" evidence="4">
    <location>
        <position position="1"/>
    </location>
</feature>
<dbReference type="PANTHER" id="PTHR30627">
    <property type="entry name" value="PEPTIDOGLYCAN D,D-TRANSPEPTIDASE"/>
    <property type="match status" value="1"/>
</dbReference>
<gene>
    <name evidence="4" type="ORF">METZ01_LOCUS126366</name>
</gene>
<evidence type="ECO:0000256" key="1">
    <source>
        <dbReference type="ARBA" id="ARBA00004370"/>
    </source>
</evidence>
<evidence type="ECO:0000256" key="2">
    <source>
        <dbReference type="ARBA" id="ARBA00023136"/>
    </source>
</evidence>
<keyword evidence="2" id="KW-0472">Membrane</keyword>
<dbReference type="InterPro" id="IPR001460">
    <property type="entry name" value="PCN-bd_Tpept"/>
</dbReference>
<feature type="domain" description="Penicillin-binding protein transpeptidase" evidence="3">
    <location>
        <begin position="56"/>
        <end position="334"/>
    </location>
</feature>
<protein>
    <recommendedName>
        <fullName evidence="3">Penicillin-binding protein transpeptidase domain-containing protein</fullName>
    </recommendedName>
</protein>
<proteinExistence type="predicted"/>
<dbReference type="Gene3D" id="3.40.710.10">
    <property type="entry name" value="DD-peptidase/beta-lactamase superfamily"/>
    <property type="match status" value="1"/>
</dbReference>
<organism evidence="4">
    <name type="scientific">marine metagenome</name>
    <dbReference type="NCBI Taxonomy" id="408172"/>
    <lineage>
        <taxon>unclassified sequences</taxon>
        <taxon>metagenomes</taxon>
        <taxon>ecological metagenomes</taxon>
    </lineage>
</organism>
<dbReference type="InterPro" id="IPR012338">
    <property type="entry name" value="Beta-lactam/transpept-like"/>
</dbReference>
<evidence type="ECO:0000259" key="3">
    <source>
        <dbReference type="Pfam" id="PF00905"/>
    </source>
</evidence>
<name>A0A381YA74_9ZZZZ</name>